<organism evidence="1 2">
    <name type="scientific">Romanomermis culicivorax</name>
    <name type="common">Nematode worm</name>
    <dbReference type="NCBI Taxonomy" id="13658"/>
    <lineage>
        <taxon>Eukaryota</taxon>
        <taxon>Metazoa</taxon>
        <taxon>Ecdysozoa</taxon>
        <taxon>Nematoda</taxon>
        <taxon>Enoplea</taxon>
        <taxon>Dorylaimia</taxon>
        <taxon>Mermithida</taxon>
        <taxon>Mermithoidea</taxon>
        <taxon>Mermithidae</taxon>
        <taxon>Romanomermis</taxon>
    </lineage>
</organism>
<sequence>MQYNDPTLPPLRHEVDDVWIERVAADQPLCDGTYRGTHYRPTDETRNRYRVLRMYVVPQRRQPQIAPNQLDESHPQKRTIFCQQTWNVCLQSVHVTPDHIQQGIPYGNVH</sequence>
<protein>
    <submittedName>
        <fullName evidence="2">Uncharacterized protein</fullName>
    </submittedName>
</protein>
<proteinExistence type="predicted"/>
<accession>A0A915IJ86</accession>
<name>A0A915IJ86_ROMCU</name>
<reference evidence="2" key="1">
    <citation type="submission" date="2022-11" db="UniProtKB">
        <authorList>
            <consortium name="WormBaseParasite"/>
        </authorList>
    </citation>
    <scope>IDENTIFICATION</scope>
</reference>
<evidence type="ECO:0000313" key="1">
    <source>
        <dbReference type="Proteomes" id="UP000887565"/>
    </source>
</evidence>
<dbReference type="Proteomes" id="UP000887565">
    <property type="component" value="Unplaced"/>
</dbReference>
<evidence type="ECO:0000313" key="2">
    <source>
        <dbReference type="WBParaSite" id="nRc.2.0.1.t14247-RA"/>
    </source>
</evidence>
<dbReference type="WBParaSite" id="nRc.2.0.1.t14247-RA">
    <property type="protein sequence ID" value="nRc.2.0.1.t14247-RA"/>
    <property type="gene ID" value="nRc.2.0.1.g14247"/>
</dbReference>
<dbReference type="AlphaFoldDB" id="A0A915IJ86"/>
<keyword evidence="1" id="KW-1185">Reference proteome</keyword>